<proteinExistence type="predicted"/>
<dbReference type="EMBL" id="BAAANS010000002">
    <property type="protein sequence ID" value="GAA2084679.1"/>
    <property type="molecule type" value="Genomic_DNA"/>
</dbReference>
<evidence type="ECO:0000256" key="1">
    <source>
        <dbReference type="SAM" id="MobiDB-lite"/>
    </source>
</evidence>
<evidence type="ECO:0000313" key="3">
    <source>
        <dbReference type="Proteomes" id="UP001500897"/>
    </source>
</evidence>
<comment type="caution">
    <text evidence="2">The sequence shown here is derived from an EMBL/GenBank/DDBJ whole genome shotgun (WGS) entry which is preliminary data.</text>
</comment>
<keyword evidence="3" id="KW-1185">Reference proteome</keyword>
<name>A0ABN2W9L9_9ACTN</name>
<feature type="region of interest" description="Disordered" evidence="1">
    <location>
        <begin position="22"/>
        <end position="75"/>
    </location>
</feature>
<sequence>MNTLATLTTADSPELDHLLQRAAPTTTAAGWDNQPTWTNNPGTPWNNQPSWDNTPVNPWNDWHNGPAWSDFPNNR</sequence>
<dbReference type="Proteomes" id="UP001500897">
    <property type="component" value="Unassembled WGS sequence"/>
</dbReference>
<evidence type="ECO:0000313" key="2">
    <source>
        <dbReference type="EMBL" id="GAA2084679.1"/>
    </source>
</evidence>
<organism evidence="2 3">
    <name type="scientific">Kitasatospora saccharophila</name>
    <dbReference type="NCBI Taxonomy" id="407973"/>
    <lineage>
        <taxon>Bacteria</taxon>
        <taxon>Bacillati</taxon>
        <taxon>Actinomycetota</taxon>
        <taxon>Actinomycetes</taxon>
        <taxon>Kitasatosporales</taxon>
        <taxon>Streptomycetaceae</taxon>
        <taxon>Kitasatospora</taxon>
    </lineage>
</organism>
<protein>
    <submittedName>
        <fullName evidence="2">Uncharacterized protein</fullName>
    </submittedName>
</protein>
<accession>A0ABN2W9L9</accession>
<gene>
    <name evidence="2" type="ORF">GCM10009759_03920</name>
</gene>
<reference evidence="2 3" key="1">
    <citation type="journal article" date="2019" name="Int. J. Syst. Evol. Microbiol.">
        <title>The Global Catalogue of Microorganisms (GCM) 10K type strain sequencing project: providing services to taxonomists for standard genome sequencing and annotation.</title>
        <authorList>
            <consortium name="The Broad Institute Genomics Platform"/>
            <consortium name="The Broad Institute Genome Sequencing Center for Infectious Disease"/>
            <person name="Wu L."/>
            <person name="Ma J."/>
        </authorList>
    </citation>
    <scope>NUCLEOTIDE SEQUENCE [LARGE SCALE GENOMIC DNA]</scope>
    <source>
        <strain evidence="2 3">JCM 14559</strain>
    </source>
</reference>
<feature type="compositionally biased region" description="Low complexity" evidence="1">
    <location>
        <begin position="33"/>
        <end position="49"/>
    </location>
</feature>
<dbReference type="RefSeq" id="WP_344549909.1">
    <property type="nucleotide sequence ID" value="NZ_BAAANS010000002.1"/>
</dbReference>